<gene>
    <name evidence="3 6" type="primary">gcvH</name>
    <name evidence="6" type="ORF">SFSGTM_21860</name>
</gene>
<comment type="cofactor">
    <cofactor evidence="3">
        <name>(R)-lipoate</name>
        <dbReference type="ChEBI" id="CHEBI:83088"/>
    </cofactor>
    <text evidence="3">Binds 1 lipoyl cofactor covalently.</text>
</comment>
<feature type="domain" description="Lipoyl-binding" evidence="5">
    <location>
        <begin position="23"/>
        <end position="104"/>
    </location>
</feature>
<evidence type="ECO:0000256" key="4">
    <source>
        <dbReference type="PIRSR" id="PIRSR617453-50"/>
    </source>
</evidence>
<dbReference type="InterPro" id="IPR033753">
    <property type="entry name" value="GCV_H/Fam206"/>
</dbReference>
<keyword evidence="2 3" id="KW-0450">Lipoyl</keyword>
<dbReference type="InterPro" id="IPR003016">
    <property type="entry name" value="2-oxoA_DH_lipoyl-BS"/>
</dbReference>
<comment type="similarity">
    <text evidence="1 3">Belongs to the GcvH family.</text>
</comment>
<evidence type="ECO:0000256" key="2">
    <source>
        <dbReference type="ARBA" id="ARBA00022823"/>
    </source>
</evidence>
<evidence type="ECO:0000256" key="3">
    <source>
        <dbReference type="HAMAP-Rule" id="MF_00272"/>
    </source>
</evidence>
<dbReference type="InterPro" id="IPR011053">
    <property type="entry name" value="Single_hybrid_motif"/>
</dbReference>
<dbReference type="EMBL" id="AP021881">
    <property type="protein sequence ID" value="BBP01478.1"/>
    <property type="molecule type" value="Genomic_DNA"/>
</dbReference>
<dbReference type="Pfam" id="PF01597">
    <property type="entry name" value="GCV_H"/>
    <property type="match status" value="1"/>
</dbReference>
<keyword evidence="7" id="KW-1185">Reference proteome</keyword>
<organism evidence="6 7">
    <name type="scientific">Sulfuriferula nivalis</name>
    <dbReference type="NCBI Taxonomy" id="2675298"/>
    <lineage>
        <taxon>Bacteria</taxon>
        <taxon>Pseudomonadati</taxon>
        <taxon>Pseudomonadota</taxon>
        <taxon>Betaproteobacteria</taxon>
        <taxon>Nitrosomonadales</taxon>
        <taxon>Sulfuricellaceae</taxon>
        <taxon>Sulfuriferula</taxon>
    </lineage>
</organism>
<dbReference type="InterPro" id="IPR017453">
    <property type="entry name" value="GCV_H_sub"/>
</dbReference>
<dbReference type="GO" id="GO:0009249">
    <property type="term" value="P:protein lipoylation"/>
    <property type="evidence" value="ECO:0007669"/>
    <property type="project" value="TreeGrafter"/>
</dbReference>
<evidence type="ECO:0000259" key="5">
    <source>
        <dbReference type="PROSITE" id="PS50968"/>
    </source>
</evidence>
<dbReference type="GO" id="GO:0005960">
    <property type="term" value="C:glycine cleavage complex"/>
    <property type="evidence" value="ECO:0007669"/>
    <property type="project" value="InterPro"/>
</dbReference>
<dbReference type="AlphaFoldDB" id="A0A809S3S5"/>
<dbReference type="Proteomes" id="UP000463939">
    <property type="component" value="Chromosome"/>
</dbReference>
<dbReference type="KEGG" id="sniv:SFSGTM_21860"/>
<proteinExistence type="inferred from homology"/>
<comment type="function">
    <text evidence="3">The glycine cleavage system catalyzes the degradation of glycine. The H protein shuttles the methylamine group of glycine from the P protein to the T protein.</text>
</comment>
<name>A0A809S3S5_9PROT</name>
<dbReference type="RefSeq" id="WP_162085251.1">
    <property type="nucleotide sequence ID" value="NZ_AP021881.1"/>
</dbReference>
<dbReference type="SUPFAM" id="SSF51230">
    <property type="entry name" value="Single hybrid motif"/>
    <property type="match status" value="1"/>
</dbReference>
<dbReference type="PROSITE" id="PS50968">
    <property type="entry name" value="BIOTINYL_LIPOYL"/>
    <property type="match status" value="1"/>
</dbReference>
<reference evidence="7" key="1">
    <citation type="submission" date="2019-11" db="EMBL/GenBank/DDBJ databases">
        <title>Isolation and characterization of a novel species in the genus Sulfuriferula.</title>
        <authorList>
            <person name="Mochizuki J."/>
            <person name="Kojima H."/>
            <person name="Fukui M."/>
        </authorList>
    </citation>
    <scope>NUCLEOTIDE SEQUENCE [LARGE SCALE GENOMIC DNA]</scope>
    <source>
        <strain evidence="7">SGTM</strain>
    </source>
</reference>
<protein>
    <recommendedName>
        <fullName evidence="3">Glycine cleavage system H protein</fullName>
    </recommendedName>
</protein>
<dbReference type="InterPro" id="IPR002930">
    <property type="entry name" value="GCV_H"/>
</dbReference>
<evidence type="ECO:0000313" key="6">
    <source>
        <dbReference type="EMBL" id="BBP01478.1"/>
    </source>
</evidence>
<evidence type="ECO:0000313" key="7">
    <source>
        <dbReference type="Proteomes" id="UP000463939"/>
    </source>
</evidence>
<dbReference type="NCBIfam" id="TIGR00527">
    <property type="entry name" value="gcvH"/>
    <property type="match status" value="1"/>
</dbReference>
<dbReference type="PANTHER" id="PTHR11715:SF3">
    <property type="entry name" value="GLYCINE CLEAVAGE SYSTEM H PROTEIN-RELATED"/>
    <property type="match status" value="1"/>
</dbReference>
<evidence type="ECO:0000256" key="1">
    <source>
        <dbReference type="ARBA" id="ARBA00009249"/>
    </source>
</evidence>
<dbReference type="NCBIfam" id="NF002270">
    <property type="entry name" value="PRK01202.1"/>
    <property type="match status" value="1"/>
</dbReference>
<comment type="subunit">
    <text evidence="3">The glycine cleavage system is composed of four proteins: P, T, L and H.</text>
</comment>
<feature type="modified residue" description="N6-lipoyllysine" evidence="3 4">
    <location>
        <position position="64"/>
    </location>
</feature>
<sequence length="129" mass="13412">MSIPADLKYTASHEWIKTNADGTVTVGITAHAQDLLGDMVFVENPVVGRTLAAGEECAVVESVKAASDVYAPIAGVVVASNSEVESAPEAINQDAYAAWMFTIKPTDSADVAGLMDAAAYQALVESEAH</sequence>
<dbReference type="GO" id="GO:0005829">
    <property type="term" value="C:cytosol"/>
    <property type="evidence" value="ECO:0007669"/>
    <property type="project" value="TreeGrafter"/>
</dbReference>
<accession>A0A809S3S5</accession>
<dbReference type="CDD" id="cd06848">
    <property type="entry name" value="GCS_H"/>
    <property type="match status" value="1"/>
</dbReference>
<dbReference type="InterPro" id="IPR000089">
    <property type="entry name" value="Biotin_lipoyl"/>
</dbReference>
<dbReference type="PANTHER" id="PTHR11715">
    <property type="entry name" value="GLYCINE CLEAVAGE SYSTEM H PROTEIN"/>
    <property type="match status" value="1"/>
</dbReference>
<dbReference type="HAMAP" id="MF_00272">
    <property type="entry name" value="GcvH"/>
    <property type="match status" value="1"/>
</dbReference>
<dbReference type="GO" id="GO:0019464">
    <property type="term" value="P:glycine decarboxylation via glycine cleavage system"/>
    <property type="evidence" value="ECO:0007669"/>
    <property type="project" value="UniProtKB-UniRule"/>
</dbReference>
<dbReference type="Gene3D" id="2.40.50.100">
    <property type="match status" value="1"/>
</dbReference>
<dbReference type="PROSITE" id="PS00189">
    <property type="entry name" value="LIPOYL"/>
    <property type="match status" value="1"/>
</dbReference>